<dbReference type="BioCyc" id="ELEN479437:G1GFY-2648-MONOMER"/>
<reference evidence="1 2" key="1">
    <citation type="journal article" date="2009" name="Stand. Genomic Sci.">
        <title>Complete genome sequence of Eggerthella lenta type strain (IPP VPI 0255).</title>
        <authorList>
            <person name="Saunders E."/>
            <person name="Pukall R."/>
            <person name="Abt B."/>
            <person name="Lapidus A."/>
            <person name="Glavina Del Rio T."/>
            <person name="Copeland A."/>
            <person name="Tice H."/>
            <person name="Cheng J.F."/>
            <person name="Lucas S."/>
            <person name="Chen F."/>
            <person name="Nolan M."/>
            <person name="Bruce D."/>
            <person name="Goodwin L."/>
            <person name="Pitluck S."/>
            <person name="Ivanova N."/>
            <person name="Mavromatis K."/>
            <person name="Ovchinnikova G."/>
            <person name="Pati A."/>
            <person name="Chen A."/>
            <person name="Palaniappan K."/>
            <person name="Land M."/>
            <person name="Hauser L."/>
            <person name="Chang Y.J."/>
            <person name="Jeffries C.D."/>
            <person name="Chain P."/>
            <person name="Meincke L."/>
            <person name="Sims D."/>
            <person name="Brettin T."/>
            <person name="Detter J.C."/>
            <person name="Goker M."/>
            <person name="Bristow J."/>
            <person name="Eisen J.A."/>
            <person name="Markowitz V."/>
            <person name="Hugenholtz P."/>
            <person name="Kyrpides N.C."/>
            <person name="Klenk H.P."/>
            <person name="Han C."/>
        </authorList>
    </citation>
    <scope>NUCLEOTIDE SEQUENCE [LARGE SCALE GENOMIC DNA]</scope>
    <source>
        <strain evidence="2">ATCC 25559 / DSM 2243 / CCUG 17323 / JCM 9979 / KCTC 3265 / NCTC 11813 / VPI 0255 / 1899 B</strain>
    </source>
</reference>
<dbReference type="Proteomes" id="UP000001377">
    <property type="component" value="Chromosome"/>
</dbReference>
<dbReference type="HOGENOM" id="CLU_058388_0_0_11"/>
<dbReference type="OrthoDB" id="9770443at2"/>
<dbReference type="KEGG" id="ele:Elen_2627"/>
<protein>
    <recommendedName>
        <fullName evidence="3">Capsid protein</fullName>
    </recommendedName>
</protein>
<gene>
    <name evidence="1" type="ordered locus">Elen_2627</name>
</gene>
<evidence type="ECO:0008006" key="3">
    <source>
        <dbReference type="Google" id="ProtNLM"/>
    </source>
</evidence>
<dbReference type="PaxDb" id="479437-Elen_2627"/>
<dbReference type="RefSeq" id="WP_015761300.1">
    <property type="nucleotide sequence ID" value="NC_013204.1"/>
</dbReference>
<organism evidence="1 2">
    <name type="scientific">Eggerthella lenta (strain ATCC 25559 / DSM 2243 / CCUG 17323 / JCM 9979 / KCTC 3265 / NCTC 11813 / VPI 0255 / 1899 B)</name>
    <name type="common">Eubacterium lentum</name>
    <dbReference type="NCBI Taxonomy" id="479437"/>
    <lineage>
        <taxon>Bacteria</taxon>
        <taxon>Bacillati</taxon>
        <taxon>Actinomycetota</taxon>
        <taxon>Coriobacteriia</taxon>
        <taxon>Eggerthellales</taxon>
        <taxon>Eggerthellaceae</taxon>
        <taxon>Eggerthella</taxon>
    </lineage>
</organism>
<keyword evidence="2" id="KW-1185">Reference proteome</keyword>
<evidence type="ECO:0000313" key="1">
    <source>
        <dbReference type="EMBL" id="ACV56578.1"/>
    </source>
</evidence>
<dbReference type="AlphaFoldDB" id="C8WLW5"/>
<dbReference type="EMBL" id="CP001726">
    <property type="protein sequence ID" value="ACV56578.1"/>
    <property type="molecule type" value="Genomic_DNA"/>
</dbReference>
<evidence type="ECO:0000313" key="2">
    <source>
        <dbReference type="Proteomes" id="UP000001377"/>
    </source>
</evidence>
<accession>C8WLW5</accession>
<proteinExistence type="predicted"/>
<dbReference type="eggNOG" id="ENOG502Z7Z5">
    <property type="taxonomic scope" value="Bacteria"/>
</dbReference>
<dbReference type="STRING" id="479437.Elen_2627"/>
<sequence>MANNLGNAVTKFTTRLDKVLETEPKTSFLNMNGDLVGELKGNGEVKIAKIAMDGLGDYDRAVGFPVGSVTLDWETVSLNYERAREFEIDVMEDEEHELLVSANLMAEFARAMVAPEVDAIRFAKLTEKAGTKKAETFTDEKAALDAVLLAEEALQDAGAQLSSCKLCLTSHMKTLLRKAQPWRIGQSEAPNGNFDTFDEMQLIVVPGNRFLTAIDLLDGKTTGEEAGGYKQAAAGVPINFMAIHPSAAAVLNKHEKLRYFSPDVNQDKEAHKWQYRLFHDVFVYENKAGLIYSSYKA</sequence>
<name>C8WLW5_EGGLE</name>